<dbReference type="Proteomes" id="UP000014977">
    <property type="component" value="Unassembled WGS sequence"/>
</dbReference>
<dbReference type="Pfam" id="PF25954">
    <property type="entry name" value="Beta-barrel_RND_2"/>
    <property type="match status" value="1"/>
</dbReference>
<dbReference type="InterPro" id="IPR058792">
    <property type="entry name" value="Beta-barrel_RND_2"/>
</dbReference>
<keyword evidence="5 6" id="KW-0175">Coiled coil</keyword>
<reference evidence="10 11" key="1">
    <citation type="journal article" date="2013" name="Genome Announc.">
        <title>Draft genome sequences for three mercury-methylating, sulfate-reducing bacteria.</title>
        <authorList>
            <person name="Brown S.D."/>
            <person name="Hurt R.A.Jr."/>
            <person name="Gilmour C.C."/>
            <person name="Elias D.A."/>
        </authorList>
    </citation>
    <scope>NUCLEOTIDE SEQUENCE [LARGE SCALE GENOMIC DNA]</scope>
    <source>
        <strain evidence="10 11">DSM 2059</strain>
    </source>
</reference>
<name>S7TQN8_DESML</name>
<feature type="transmembrane region" description="Helical" evidence="7">
    <location>
        <begin position="21"/>
        <end position="43"/>
    </location>
</feature>
<dbReference type="eggNOG" id="COG0845">
    <property type="taxonomic scope" value="Bacteria"/>
</dbReference>
<evidence type="ECO:0000256" key="7">
    <source>
        <dbReference type="SAM" id="Phobius"/>
    </source>
</evidence>
<dbReference type="SUPFAM" id="SSF111369">
    <property type="entry name" value="HlyD-like secretion proteins"/>
    <property type="match status" value="1"/>
</dbReference>
<keyword evidence="7" id="KW-0472">Membrane</keyword>
<dbReference type="RefSeq" id="WP_020877390.1">
    <property type="nucleotide sequence ID" value="NZ_ATHJ01000090.1"/>
</dbReference>
<feature type="domain" description="YbhG-like alpha-helical hairpin" evidence="8">
    <location>
        <begin position="108"/>
        <end position="222"/>
    </location>
</feature>
<dbReference type="PANTHER" id="PTHR32347:SF29">
    <property type="entry name" value="UPF0194 MEMBRANE PROTEIN YBHG"/>
    <property type="match status" value="1"/>
</dbReference>
<evidence type="ECO:0000256" key="1">
    <source>
        <dbReference type="ARBA" id="ARBA00004418"/>
    </source>
</evidence>
<evidence type="ECO:0000259" key="9">
    <source>
        <dbReference type="Pfam" id="PF25954"/>
    </source>
</evidence>
<dbReference type="Pfam" id="PF25881">
    <property type="entry name" value="HH_YBHG"/>
    <property type="match status" value="1"/>
</dbReference>
<dbReference type="STRING" id="897.B2D07_03630"/>
<comment type="subcellular location">
    <subcellularLocation>
        <location evidence="1">Periplasm</location>
    </subcellularLocation>
</comment>
<feature type="domain" description="CusB-like beta-barrel" evidence="9">
    <location>
        <begin position="260"/>
        <end position="346"/>
    </location>
</feature>
<comment type="caution">
    <text evidence="10">The sequence shown here is derived from an EMBL/GenBank/DDBJ whole genome shotgun (WGS) entry which is preliminary data.</text>
</comment>
<keyword evidence="4" id="KW-0574">Periplasm</keyword>
<evidence type="ECO:0000256" key="2">
    <source>
        <dbReference type="ARBA" id="ARBA00010602"/>
    </source>
</evidence>
<dbReference type="PATRIC" id="fig|1121405.3.peg.2283"/>
<feature type="coiled-coil region" evidence="6">
    <location>
        <begin position="201"/>
        <end position="228"/>
    </location>
</feature>
<evidence type="ECO:0000256" key="4">
    <source>
        <dbReference type="ARBA" id="ARBA00022764"/>
    </source>
</evidence>
<dbReference type="PANTHER" id="PTHR32347">
    <property type="entry name" value="EFFLUX SYSTEM COMPONENT YKNX-RELATED"/>
    <property type="match status" value="1"/>
</dbReference>
<gene>
    <name evidence="10" type="ORF">dsmv_2633</name>
</gene>
<evidence type="ECO:0000313" key="10">
    <source>
        <dbReference type="EMBL" id="EPR39291.1"/>
    </source>
</evidence>
<dbReference type="Gene3D" id="2.40.30.170">
    <property type="match status" value="1"/>
</dbReference>
<dbReference type="AlphaFoldDB" id="S7TQN8"/>
<keyword evidence="7" id="KW-1133">Transmembrane helix</keyword>
<keyword evidence="3" id="KW-0732">Signal</keyword>
<evidence type="ECO:0000256" key="6">
    <source>
        <dbReference type="SAM" id="Coils"/>
    </source>
</evidence>
<dbReference type="InterPro" id="IPR050465">
    <property type="entry name" value="UPF0194_transport"/>
</dbReference>
<dbReference type="GO" id="GO:0042597">
    <property type="term" value="C:periplasmic space"/>
    <property type="evidence" value="ECO:0007669"/>
    <property type="project" value="UniProtKB-SubCell"/>
</dbReference>
<evidence type="ECO:0000313" key="11">
    <source>
        <dbReference type="Proteomes" id="UP000014977"/>
    </source>
</evidence>
<accession>S7TQN8</accession>
<evidence type="ECO:0000256" key="3">
    <source>
        <dbReference type="ARBA" id="ARBA00022729"/>
    </source>
</evidence>
<organism evidence="10 11">
    <name type="scientific">Desulfococcus multivorans DSM 2059</name>
    <dbReference type="NCBI Taxonomy" id="1121405"/>
    <lineage>
        <taxon>Bacteria</taxon>
        <taxon>Pseudomonadati</taxon>
        <taxon>Thermodesulfobacteriota</taxon>
        <taxon>Desulfobacteria</taxon>
        <taxon>Desulfobacterales</taxon>
        <taxon>Desulfococcaceae</taxon>
        <taxon>Desulfococcus</taxon>
    </lineage>
</organism>
<evidence type="ECO:0000256" key="5">
    <source>
        <dbReference type="ARBA" id="ARBA00023054"/>
    </source>
</evidence>
<sequence length="366" mass="40647">MTGRYLDVRLQGETLQQMRRIAKFAILALACVGLIVLGLRYVIFKDAPLETTEIVLYGNVDIREVELAFNGNERIADIRVEEGQSVRKGDLLARLESRRLQLAVDRSAARAAAQVNTVEKLLAGSRKEEIFQARAQAEAIRQRAESARRTYERLRPLADENLASRDRVDTAKALADSEHASLEAAVERQNLAERGPRREDIAAAQATLKVLQAELEIARRNLMDAELFASDDGVIRNRILEPGDMASPGRPVLTLALNDPVWVRAYVSETDLGRIHPGQTAVIRTDSFPDKIYPAWIGYISPTAEFTPKTVETTEVRSHLVYQVRVFACNPQNELRLGMPATVTISLNAHPEAGNDPPPCPGRDEP</sequence>
<proteinExistence type="inferred from homology"/>
<keyword evidence="11" id="KW-1185">Reference proteome</keyword>
<evidence type="ECO:0000259" key="8">
    <source>
        <dbReference type="Pfam" id="PF25881"/>
    </source>
</evidence>
<dbReference type="Gene3D" id="2.40.50.100">
    <property type="match status" value="1"/>
</dbReference>
<dbReference type="InterPro" id="IPR059052">
    <property type="entry name" value="HH_YbhG-like"/>
</dbReference>
<comment type="similarity">
    <text evidence="2">Belongs to the UPF0194 family.</text>
</comment>
<dbReference type="EMBL" id="ATHJ01000090">
    <property type="protein sequence ID" value="EPR39291.1"/>
    <property type="molecule type" value="Genomic_DNA"/>
</dbReference>
<dbReference type="Gene3D" id="1.10.287.470">
    <property type="entry name" value="Helix hairpin bin"/>
    <property type="match status" value="1"/>
</dbReference>
<keyword evidence="7" id="KW-0812">Transmembrane</keyword>
<protein>
    <submittedName>
        <fullName evidence="10">Secretion protein HlyD family protein</fullName>
    </submittedName>
</protein>